<dbReference type="PANTHER" id="PTHR33384:SF27">
    <property type="entry name" value="OS05G0102500 PROTEIN"/>
    <property type="match status" value="1"/>
</dbReference>
<evidence type="ECO:0000256" key="1">
    <source>
        <dbReference type="SAM" id="MobiDB-lite"/>
    </source>
</evidence>
<keyword evidence="3" id="KW-1185">Reference proteome</keyword>
<name>A0A7I8L6I0_SPIIN</name>
<dbReference type="OrthoDB" id="1917254at2759"/>
<gene>
    <name evidence="2" type="ORF">SI8410_11015553</name>
</gene>
<feature type="region of interest" description="Disordered" evidence="1">
    <location>
        <begin position="153"/>
        <end position="195"/>
    </location>
</feature>
<sequence length="232" mass="24532">MEYFPAGFGTFGQLYPESVPRNISSIGHLLNRYVHKTEEVVCPEPRRIIGKPIVPESLNRICSKPRSLLAQQRGEAPEILDIILSSSDDADGDLGSPRQLGFLCGSPPLRTSNPLILDAKFEEVAAPDALPHGCRPLAVAARMDRAVLPLSPLGNSHGAKPPMGVAGQGGPQPKAVNAERELPPPSLGGGDSRLEVVKVERPSPSCKGKPRVRIEGFAPASSESGCVVTALA</sequence>
<proteinExistence type="predicted"/>
<dbReference type="Proteomes" id="UP000663760">
    <property type="component" value="Chromosome 11"/>
</dbReference>
<evidence type="ECO:0000313" key="3">
    <source>
        <dbReference type="Proteomes" id="UP000663760"/>
    </source>
</evidence>
<organism evidence="2 3">
    <name type="scientific">Spirodela intermedia</name>
    <name type="common">Intermediate duckweed</name>
    <dbReference type="NCBI Taxonomy" id="51605"/>
    <lineage>
        <taxon>Eukaryota</taxon>
        <taxon>Viridiplantae</taxon>
        <taxon>Streptophyta</taxon>
        <taxon>Embryophyta</taxon>
        <taxon>Tracheophyta</taxon>
        <taxon>Spermatophyta</taxon>
        <taxon>Magnoliopsida</taxon>
        <taxon>Liliopsida</taxon>
        <taxon>Araceae</taxon>
        <taxon>Lemnoideae</taxon>
        <taxon>Spirodela</taxon>
    </lineage>
</organism>
<dbReference type="EMBL" id="LR746274">
    <property type="protein sequence ID" value="CAA7404875.1"/>
    <property type="molecule type" value="Genomic_DNA"/>
</dbReference>
<dbReference type="AlphaFoldDB" id="A0A7I8L6I0"/>
<protein>
    <submittedName>
        <fullName evidence="2">Uncharacterized protein</fullName>
    </submittedName>
</protein>
<dbReference type="PANTHER" id="PTHR33384">
    <property type="entry name" value="EXPRESSED PROTEIN"/>
    <property type="match status" value="1"/>
</dbReference>
<evidence type="ECO:0000313" key="2">
    <source>
        <dbReference type="EMBL" id="CAA7404875.1"/>
    </source>
</evidence>
<accession>A0A7I8L6I0</accession>
<reference evidence="2" key="1">
    <citation type="submission" date="2020-02" db="EMBL/GenBank/DDBJ databases">
        <authorList>
            <person name="Scholz U."/>
            <person name="Mascher M."/>
            <person name="Fiebig A."/>
        </authorList>
    </citation>
    <scope>NUCLEOTIDE SEQUENCE</scope>
</reference>